<dbReference type="InterPro" id="IPR005467">
    <property type="entry name" value="His_kinase_dom"/>
</dbReference>
<feature type="domain" description="PAC" evidence="9">
    <location>
        <begin position="1036"/>
        <end position="1089"/>
    </location>
</feature>
<comment type="caution">
    <text evidence="10">The sequence shown here is derived from an EMBL/GenBank/DDBJ whole genome shotgun (WGS) entry which is preliminary data.</text>
</comment>
<dbReference type="SMART" id="SM00065">
    <property type="entry name" value="GAF"/>
    <property type="match status" value="1"/>
</dbReference>
<evidence type="ECO:0000259" key="6">
    <source>
        <dbReference type="PROSITE" id="PS50109"/>
    </source>
</evidence>
<dbReference type="InterPro" id="IPR036890">
    <property type="entry name" value="HATPase_C_sf"/>
</dbReference>
<organism evidence="10 11">
    <name type="scientific">Modicella reniformis</name>
    <dbReference type="NCBI Taxonomy" id="1440133"/>
    <lineage>
        <taxon>Eukaryota</taxon>
        <taxon>Fungi</taxon>
        <taxon>Fungi incertae sedis</taxon>
        <taxon>Mucoromycota</taxon>
        <taxon>Mortierellomycotina</taxon>
        <taxon>Mortierellomycetes</taxon>
        <taxon>Mortierellales</taxon>
        <taxon>Mortierellaceae</taxon>
        <taxon>Modicella</taxon>
    </lineage>
</organism>
<dbReference type="InterPro" id="IPR004358">
    <property type="entry name" value="Sig_transdc_His_kin-like_C"/>
</dbReference>
<feature type="domain" description="Response regulatory" evidence="7">
    <location>
        <begin position="1828"/>
        <end position="1958"/>
    </location>
</feature>
<dbReference type="InterPro" id="IPR036097">
    <property type="entry name" value="HisK_dim/P_sf"/>
</dbReference>
<dbReference type="InterPro" id="IPR013655">
    <property type="entry name" value="PAS_fold_3"/>
</dbReference>
<dbReference type="SUPFAM" id="SSF52172">
    <property type="entry name" value="CheY-like"/>
    <property type="match status" value="1"/>
</dbReference>
<reference evidence="10" key="1">
    <citation type="journal article" date="2020" name="Fungal Divers.">
        <title>Resolving the Mortierellaceae phylogeny through synthesis of multi-gene phylogenetics and phylogenomics.</title>
        <authorList>
            <person name="Vandepol N."/>
            <person name="Liber J."/>
            <person name="Desiro A."/>
            <person name="Na H."/>
            <person name="Kennedy M."/>
            <person name="Barry K."/>
            <person name="Grigoriev I.V."/>
            <person name="Miller A.N."/>
            <person name="O'Donnell K."/>
            <person name="Stajich J.E."/>
            <person name="Bonito G."/>
        </authorList>
    </citation>
    <scope>NUCLEOTIDE SEQUENCE</scope>
    <source>
        <strain evidence="10">MES-2147</strain>
    </source>
</reference>
<dbReference type="InterPro" id="IPR001789">
    <property type="entry name" value="Sig_transdc_resp-reg_receiver"/>
</dbReference>
<dbReference type="Gene3D" id="3.40.50.2300">
    <property type="match status" value="1"/>
</dbReference>
<dbReference type="InterPro" id="IPR000014">
    <property type="entry name" value="PAS"/>
</dbReference>
<dbReference type="InterPro" id="IPR000700">
    <property type="entry name" value="PAS-assoc_C"/>
</dbReference>
<dbReference type="GO" id="GO:0000155">
    <property type="term" value="F:phosphorelay sensor kinase activity"/>
    <property type="evidence" value="ECO:0007669"/>
    <property type="project" value="InterPro"/>
</dbReference>
<dbReference type="CDD" id="cd00130">
    <property type="entry name" value="PAS"/>
    <property type="match status" value="1"/>
</dbReference>
<proteinExistence type="predicted"/>
<gene>
    <name evidence="10" type="primary">NIK1_1</name>
    <name evidence="10" type="ORF">BGZ65_001590</name>
</gene>
<feature type="region of interest" description="Disordered" evidence="5">
    <location>
        <begin position="1665"/>
        <end position="1738"/>
    </location>
</feature>
<feature type="domain" description="Histidine kinase" evidence="6">
    <location>
        <begin position="1093"/>
        <end position="1354"/>
    </location>
</feature>
<dbReference type="InterPro" id="IPR003661">
    <property type="entry name" value="HisK_dim/P_dom"/>
</dbReference>
<dbReference type="PRINTS" id="PR00344">
    <property type="entry name" value="BCTRLSENSOR"/>
</dbReference>
<dbReference type="SMART" id="SM00448">
    <property type="entry name" value="REC"/>
    <property type="match status" value="1"/>
</dbReference>
<dbReference type="PANTHER" id="PTHR43719:SF28">
    <property type="entry name" value="PEROXIDE STRESS-ACTIVATED HISTIDINE KINASE MAK1-RELATED"/>
    <property type="match status" value="1"/>
</dbReference>
<dbReference type="SMART" id="SM00091">
    <property type="entry name" value="PAS"/>
    <property type="match status" value="1"/>
</dbReference>
<feature type="compositionally biased region" description="Low complexity" evidence="5">
    <location>
        <begin position="1701"/>
        <end position="1732"/>
    </location>
</feature>
<keyword evidence="1 4" id="KW-0597">Phosphoprotein</keyword>
<accession>A0A9P6LZZ1</accession>
<evidence type="ECO:0000313" key="11">
    <source>
        <dbReference type="Proteomes" id="UP000749646"/>
    </source>
</evidence>
<evidence type="ECO:0000259" key="9">
    <source>
        <dbReference type="PROSITE" id="PS50113"/>
    </source>
</evidence>
<dbReference type="SUPFAM" id="SSF47384">
    <property type="entry name" value="Homodimeric domain of signal transducing histidine kinase"/>
    <property type="match status" value="1"/>
</dbReference>
<protein>
    <submittedName>
        <fullName evidence="10">Histidine kinase osmosensor</fullName>
    </submittedName>
</protein>
<dbReference type="EMBL" id="JAAAHW010006578">
    <property type="protein sequence ID" value="KAF9958237.1"/>
    <property type="molecule type" value="Genomic_DNA"/>
</dbReference>
<dbReference type="Pfam" id="PF08447">
    <property type="entry name" value="PAS_3"/>
    <property type="match status" value="1"/>
</dbReference>
<sequence length="1960" mass="219352">MRKVSLGLVQGTDEKERIHYEMAKILFRMPGQELKTANHILHCLNLVKRKLAVGANGLAREPHWVPVDDPGYHDLDAQSLRRSLSLAGEKLQKSGAQNKAMEYWNSALSLLPENCWDPPASENGVVDGGRDLGDNGSRHAHMMNQVGTRDIPAKRALYHEALKLHLQCIAAERWRENFDQAMKICDIVLANVTDPIDRARVHLHQMEMSMWAYSRPSEATRIVIQCLQELGLSKNISFDPTREEIKEMYGQTHAMLLKHMKDLETDTPKNCKDPKLNMMVEIFKAANATLYFCNIPFLAVGVVQSVKLLCENGYMKGAGSSVVTFAFTHVMWHGCLENTYDLGKLYYRICKDDYHVKFLFHFTIQHWGEHVANSIPAFEEVLQSPDLMSDRLLHTAGLVQLSMLRVFVGRIHLRDCMNHTVDLIAKHIEFGPKTHGVEALQGVLQLIKCLKGQTLSGNTETLFDDNEFAESKVHCKRDKPLVMAHSNSTYTMLKTVGAFVFGHYTYVNEMTNTWHDDPQSMMNFDGSWVNHCTSTVIGLALVNLLRSEKDPEERKMLQRRLFTIRDKMAAQAAKFPINHAAMFYLLEAEIADQALEGGTSDLKTTLLLYEKSIAYGIDGDFPLHRCFSYELAANCHLRHGLVTSARCLIASACKEYQTWGARGKVLWFHKTYPEWLGSPDVETAVPVRGLFYRPSDVETCTAAAYPLGPGASGGPNSSRIGAAVSSGNGSSPWLAGSPKAIYSPRSDVVSVAAVAMAESCNFQANSLHLQNGWLASPQSPEMDNSDLDVLDFSSVIEAMQVIASEIDLGPLLVKSLGVLNQSVGAKRCYVIISKDQELFLAASQRDPVRCESVNPPMLVSKCSWLFQGVINYVKNTSVPCLLTNAKDDPRFCADEYLKKNAELKTVLCAPIMHKAVMVGVLYMDDFPERAFANKRMLVMNLLVQQLGISITNALLYQSVLQSESKLNGLLENMPCGIALWDATAENCQYINSSWEDMTGFTLNEIKQSGWQILTDKDEYELFTQHWRERVQAGMPSQWESRYRLKDGSFRWSVMRMLPIKSTNEDRIIQWLSVTIDIDDQRRAVQLKSNFLANMSHELRTPFSGILGMLSLLRDSSGLSLEQFEFVDMAKASCEMLIRIVDDLLNFSKLEADKVTLEYIPLCFEEIVGDVCDLLVPLASRKGLELIILFDQTLPLYLIGDPDRVKQILMNLIGNAIKFSNTGSVVVEFWHERNKREDIIRSKNEQSSNDVLQILSGKKVPKRVHEADLDDSKLGDEIILHCSVKDQGIGMTPEEQKMLFVSFQQTDNGTTRKYGGTGLGLSICAQLIAHMHGKILVQSEKGKGATFTFSAKLRTETDYDVEQNPTESARINECCRILQARLDAISGKRVLILSPNPQLRHQIVRILKDATCYEFDDIGSAVANGAVMITDECTLSRPEDMDVEGEGRDETKFQTENIRTIFECAMPGGDYMVPFDIIIVDHVLDSAELDRIYPAPVVAFVLLLAPTTETLRLILPPAINRAREPPPPPEEDSSPFDIGGRGRTRGTEQEYVPARIQRDLLESRTKQNKAAFINASGNVITNKPSVPSKAIKPSQLFKKRNSRGHITITKPVPQLPGMCHEKPRMETKTFQVCRLIKPMRRMKLLQVLYNAFSRHCQLQIETRNVGAGSSMPRGQDGRSSRYGYDEAAERRKRYSLTDGAMSPLSSPSSPTSPTWLYSNPTSPIAASSASSPSGPLKRRRDQVTIDAMLSELKRCPKSSRHNCGATAIVSHANSSLLDPFAEKDVPRNLGLSGAMIGERESNLRKRARNNDALTLLLTPEERKRCRGKNVLVAEDDFVSQKILEKQLSKLGMNVIIANNGQEAVNQWLTAERGHYSIAIFDHHMPIMDGLAATMKLRALESEEDQDLKDNETSVRIPIVGLSADIQLSTKESCIKAGMDEYMTKPLLTKGLALLIQRYCCN</sequence>
<feature type="modified residue" description="4-aspartylphosphate" evidence="4">
    <location>
        <position position="1880"/>
    </location>
</feature>
<dbReference type="PROSITE" id="PS50112">
    <property type="entry name" value="PAS"/>
    <property type="match status" value="1"/>
</dbReference>
<keyword evidence="2" id="KW-0808">Transferase</keyword>
<feature type="compositionally biased region" description="Basic and acidic residues" evidence="5">
    <location>
        <begin position="1674"/>
        <end position="1688"/>
    </location>
</feature>
<feature type="region of interest" description="Disordered" evidence="5">
    <location>
        <begin position="1518"/>
        <end position="1547"/>
    </location>
</feature>
<dbReference type="InterPro" id="IPR050956">
    <property type="entry name" value="2C_system_His_kinase"/>
</dbReference>
<dbReference type="SMART" id="SM00387">
    <property type="entry name" value="HATPase_c"/>
    <property type="match status" value="1"/>
</dbReference>
<evidence type="ECO:0000313" key="10">
    <source>
        <dbReference type="EMBL" id="KAF9958237.1"/>
    </source>
</evidence>
<feature type="domain" description="PAS" evidence="8">
    <location>
        <begin position="962"/>
        <end position="1005"/>
    </location>
</feature>
<dbReference type="PANTHER" id="PTHR43719">
    <property type="entry name" value="TWO-COMPONENT HISTIDINE KINASE"/>
    <property type="match status" value="1"/>
</dbReference>
<dbReference type="SUPFAM" id="SSF55874">
    <property type="entry name" value="ATPase domain of HSP90 chaperone/DNA topoisomerase II/histidine kinase"/>
    <property type="match status" value="1"/>
</dbReference>
<dbReference type="SMART" id="SM00388">
    <property type="entry name" value="HisKA"/>
    <property type="match status" value="1"/>
</dbReference>
<dbReference type="Pfam" id="PF02518">
    <property type="entry name" value="HATPase_c"/>
    <property type="match status" value="1"/>
</dbReference>
<evidence type="ECO:0000256" key="5">
    <source>
        <dbReference type="SAM" id="MobiDB-lite"/>
    </source>
</evidence>
<evidence type="ECO:0000256" key="4">
    <source>
        <dbReference type="PROSITE-ProRule" id="PRU00169"/>
    </source>
</evidence>
<dbReference type="PROSITE" id="PS50113">
    <property type="entry name" value="PAC"/>
    <property type="match status" value="1"/>
</dbReference>
<dbReference type="Gene3D" id="3.30.450.40">
    <property type="match status" value="1"/>
</dbReference>
<dbReference type="InterPro" id="IPR003594">
    <property type="entry name" value="HATPase_dom"/>
</dbReference>
<dbReference type="PROSITE" id="PS50109">
    <property type="entry name" value="HIS_KIN"/>
    <property type="match status" value="1"/>
</dbReference>
<dbReference type="SUPFAM" id="SSF55781">
    <property type="entry name" value="GAF domain-like"/>
    <property type="match status" value="1"/>
</dbReference>
<evidence type="ECO:0000256" key="1">
    <source>
        <dbReference type="ARBA" id="ARBA00022553"/>
    </source>
</evidence>
<dbReference type="NCBIfam" id="TIGR00229">
    <property type="entry name" value="sensory_box"/>
    <property type="match status" value="1"/>
</dbReference>
<dbReference type="InterPro" id="IPR003018">
    <property type="entry name" value="GAF"/>
</dbReference>
<dbReference type="PROSITE" id="PS50110">
    <property type="entry name" value="RESPONSE_REGULATORY"/>
    <property type="match status" value="1"/>
</dbReference>
<dbReference type="Proteomes" id="UP000749646">
    <property type="component" value="Unassembled WGS sequence"/>
</dbReference>
<dbReference type="InterPro" id="IPR035965">
    <property type="entry name" value="PAS-like_dom_sf"/>
</dbReference>
<name>A0A9P6LZZ1_9FUNG</name>
<dbReference type="CDD" id="cd16922">
    <property type="entry name" value="HATPase_EvgS-ArcB-TorS-like"/>
    <property type="match status" value="1"/>
</dbReference>
<dbReference type="Pfam" id="PF01590">
    <property type="entry name" value="GAF"/>
    <property type="match status" value="1"/>
</dbReference>
<dbReference type="Pfam" id="PF00072">
    <property type="entry name" value="Response_reg"/>
    <property type="match status" value="1"/>
</dbReference>
<evidence type="ECO:0000256" key="3">
    <source>
        <dbReference type="ARBA" id="ARBA00022777"/>
    </source>
</evidence>
<dbReference type="SUPFAM" id="SSF55785">
    <property type="entry name" value="PYP-like sensor domain (PAS domain)"/>
    <property type="match status" value="1"/>
</dbReference>
<dbReference type="InterPro" id="IPR011006">
    <property type="entry name" value="CheY-like_superfamily"/>
</dbReference>
<evidence type="ECO:0000256" key="2">
    <source>
        <dbReference type="ARBA" id="ARBA00022679"/>
    </source>
</evidence>
<evidence type="ECO:0000259" key="7">
    <source>
        <dbReference type="PROSITE" id="PS50110"/>
    </source>
</evidence>
<keyword evidence="3 10" id="KW-0418">Kinase</keyword>
<evidence type="ECO:0000259" key="8">
    <source>
        <dbReference type="PROSITE" id="PS50112"/>
    </source>
</evidence>
<dbReference type="CDD" id="cd00082">
    <property type="entry name" value="HisKA"/>
    <property type="match status" value="1"/>
</dbReference>
<dbReference type="InterPro" id="IPR029016">
    <property type="entry name" value="GAF-like_dom_sf"/>
</dbReference>
<dbReference type="Gene3D" id="1.10.287.130">
    <property type="match status" value="1"/>
</dbReference>
<dbReference type="OrthoDB" id="60033at2759"/>
<keyword evidence="11" id="KW-1185">Reference proteome</keyword>
<dbReference type="CDD" id="cd17546">
    <property type="entry name" value="REC_hyHK_CKI1_RcsC-like"/>
    <property type="match status" value="1"/>
</dbReference>
<dbReference type="Pfam" id="PF00512">
    <property type="entry name" value="HisKA"/>
    <property type="match status" value="1"/>
</dbReference>
<dbReference type="Gene3D" id="3.30.565.10">
    <property type="entry name" value="Histidine kinase-like ATPase, C-terminal domain"/>
    <property type="match status" value="1"/>
</dbReference>
<dbReference type="Gene3D" id="3.30.450.20">
    <property type="entry name" value="PAS domain"/>
    <property type="match status" value="1"/>
</dbReference>